<evidence type="ECO:0000259" key="2">
    <source>
        <dbReference type="Pfam" id="PF01458"/>
    </source>
</evidence>
<dbReference type="NCBIfam" id="TIGR01980">
    <property type="entry name" value="sufB"/>
    <property type="match status" value="1"/>
</dbReference>
<feature type="domain" description="SUF system FeS cluster assembly SufBD N-terminal" evidence="3">
    <location>
        <begin position="49"/>
        <end position="204"/>
    </location>
</feature>
<dbReference type="AlphaFoldDB" id="A0A7G9WFM3"/>
<keyword evidence="5" id="KW-1185">Reference proteome</keyword>
<dbReference type="SUPFAM" id="SSF101960">
    <property type="entry name" value="Stabilizer of iron transporter SufD"/>
    <property type="match status" value="1"/>
</dbReference>
<accession>A0A7G9WFM3</accession>
<dbReference type="InterPro" id="IPR055346">
    <property type="entry name" value="Fe-S_cluster_assembly_SufBD"/>
</dbReference>
<sequence>MSKAVKTQIADVDRSLYDFKDAVHASYEADAGLTPEIVEQVSREKGDPAWMTEFRLKSLETYNKLSVPEWGPPIDGLDMRNIVTYVRPDTPMRGKWSEVPDDIKNTFERLGIPKAERKSLAGVGAQYDSEVVYHNVREEVAAQGVVYTDMESALKGEYADMVREHFMKLVPPTDHKFAALHGAVWSGGSFVYVPKGVSVEIPLQSYFRLNAPGAGQFEHTLIIVDKGAYLHFIEGCSAPKYNVANLHAGCVELFVEEGARLRYSTIENWSKNMYNLNTKRALVKEGGAIEWVSGSFGSHTSYLYPMSILKGEGARMEFTGITFAGKGQQLDTGAKVVHAAPHTSSHIVTKSISKDGGECTYRSAVTIQKEAVGSKSSVSCESLMLDSISRSDTIPAMDIRNDESDVGHEAKIGRISDDAVFYLMSRGISEEDARAMIVSGFAEPIAKELPLEYAVEMNNLIKLEMDGSI</sequence>
<dbReference type="PANTHER" id="PTHR30508">
    <property type="entry name" value="FES CLUSTER ASSEMBLY PROTEIN SUF"/>
    <property type="match status" value="1"/>
</dbReference>
<dbReference type="PANTHER" id="PTHR30508:SF1">
    <property type="entry name" value="UPF0051 PROTEIN ABCI8, CHLOROPLASTIC-RELATED"/>
    <property type="match status" value="1"/>
</dbReference>
<reference evidence="4 5" key="1">
    <citation type="submission" date="2020-08" db="EMBL/GenBank/DDBJ databases">
        <authorList>
            <person name="Ren C."/>
            <person name="Gu Y."/>
            <person name="Xu Y."/>
        </authorList>
    </citation>
    <scope>NUCLEOTIDE SEQUENCE [LARGE SCALE GENOMIC DNA]</scope>
    <source>
        <strain evidence="4 5">LBM18003</strain>
    </source>
</reference>
<evidence type="ECO:0000313" key="4">
    <source>
        <dbReference type="EMBL" id="QNO17485.1"/>
    </source>
</evidence>
<dbReference type="KEGG" id="caml:H6X83_11145"/>
<dbReference type="Pfam" id="PF01458">
    <property type="entry name" value="SUFBD_core"/>
    <property type="match status" value="1"/>
</dbReference>
<dbReference type="InterPro" id="IPR010231">
    <property type="entry name" value="SUF_FeS_clus_asmbl_SufB"/>
</dbReference>
<protein>
    <submittedName>
        <fullName evidence="4">Fe-S cluster assembly protein SufB</fullName>
    </submittedName>
</protein>
<evidence type="ECO:0000313" key="5">
    <source>
        <dbReference type="Proteomes" id="UP000516046"/>
    </source>
</evidence>
<dbReference type="GO" id="GO:0016226">
    <property type="term" value="P:iron-sulfur cluster assembly"/>
    <property type="evidence" value="ECO:0007669"/>
    <property type="project" value="InterPro"/>
</dbReference>
<evidence type="ECO:0000259" key="3">
    <source>
        <dbReference type="Pfam" id="PF19295"/>
    </source>
</evidence>
<dbReference type="InterPro" id="IPR000825">
    <property type="entry name" value="SUF_FeS_clus_asmbl_SufBD_core"/>
</dbReference>
<evidence type="ECO:0000256" key="1">
    <source>
        <dbReference type="ARBA" id="ARBA00043967"/>
    </source>
</evidence>
<dbReference type="Proteomes" id="UP000516046">
    <property type="component" value="Chromosome"/>
</dbReference>
<dbReference type="RefSeq" id="WP_212506555.1">
    <property type="nucleotide sequence ID" value="NZ_CP060696.1"/>
</dbReference>
<organism evidence="4 5">
    <name type="scientific">Caproicibacterium amylolyticum</name>
    <dbReference type="NCBI Taxonomy" id="2766537"/>
    <lineage>
        <taxon>Bacteria</taxon>
        <taxon>Bacillati</taxon>
        <taxon>Bacillota</taxon>
        <taxon>Clostridia</taxon>
        <taxon>Eubacteriales</taxon>
        <taxon>Oscillospiraceae</taxon>
        <taxon>Caproicibacterium</taxon>
    </lineage>
</organism>
<feature type="domain" description="SUF system FeS cluster assembly SufBD core" evidence="2">
    <location>
        <begin position="207"/>
        <end position="441"/>
    </location>
</feature>
<dbReference type="EMBL" id="CP060696">
    <property type="protein sequence ID" value="QNO17485.1"/>
    <property type="molecule type" value="Genomic_DNA"/>
</dbReference>
<gene>
    <name evidence="4" type="primary">sufB</name>
    <name evidence="4" type="ORF">H6X83_11145</name>
</gene>
<proteinExistence type="inferred from homology"/>
<comment type="similarity">
    <text evidence="1">Belongs to the iron-sulfur cluster assembly SufBD family.</text>
</comment>
<name>A0A7G9WFM3_9FIRM</name>
<dbReference type="Pfam" id="PF19295">
    <property type="entry name" value="SufBD_N"/>
    <property type="match status" value="1"/>
</dbReference>
<dbReference type="InterPro" id="IPR037284">
    <property type="entry name" value="SUF_FeS_clus_asmbl_SufBD_sf"/>
</dbReference>
<dbReference type="InterPro" id="IPR045595">
    <property type="entry name" value="SufBD_N"/>
</dbReference>